<protein>
    <submittedName>
        <fullName evidence="2">Uncharacterized protein</fullName>
    </submittedName>
</protein>
<feature type="signal peptide" evidence="1">
    <location>
        <begin position="1"/>
        <end position="22"/>
    </location>
</feature>
<gene>
    <name evidence="2" type="ORF">HCT48_00730</name>
</gene>
<accession>A0A968GDX2</accession>
<keyword evidence="1" id="KW-0732">Signal</keyword>
<evidence type="ECO:0000313" key="3">
    <source>
        <dbReference type="Proteomes" id="UP000778951"/>
    </source>
</evidence>
<comment type="caution">
    <text evidence="2">The sequence shown here is derived from an EMBL/GenBank/DDBJ whole genome shotgun (WGS) entry which is preliminary data.</text>
</comment>
<keyword evidence="3" id="KW-1185">Reference proteome</keyword>
<dbReference type="RefSeq" id="WP_167694867.1">
    <property type="nucleotide sequence ID" value="NZ_CP118181.1"/>
</dbReference>
<organism evidence="2 3">
    <name type="scientific">Entomospira culicis</name>
    <dbReference type="NCBI Taxonomy" id="2719989"/>
    <lineage>
        <taxon>Bacteria</taxon>
        <taxon>Pseudomonadati</taxon>
        <taxon>Spirochaetota</taxon>
        <taxon>Spirochaetia</taxon>
        <taxon>Spirochaetales</taxon>
        <taxon>Spirochaetaceae</taxon>
        <taxon>Entomospira</taxon>
    </lineage>
</organism>
<dbReference type="Proteomes" id="UP000778951">
    <property type="component" value="Unassembled WGS sequence"/>
</dbReference>
<dbReference type="EMBL" id="JAATLM010000001">
    <property type="protein sequence ID" value="NIZ68748.1"/>
    <property type="molecule type" value="Genomic_DNA"/>
</dbReference>
<proteinExistence type="predicted"/>
<dbReference type="AlphaFoldDB" id="A0A968GDX2"/>
<reference evidence="2" key="1">
    <citation type="submission" date="2020-03" db="EMBL/GenBank/DDBJ databases">
        <title>Spirochaetal bacteria isolated from arthropods constitute a novel genus Entomospira genus novum within the order Spirochaetales.</title>
        <authorList>
            <person name="Grana-Miraglia L."/>
            <person name="Sikutova S."/>
            <person name="Fingerle V."/>
            <person name="Sing A."/>
            <person name="Castillo-Ramirez S."/>
            <person name="Margos G."/>
            <person name="Rudolf I."/>
        </authorList>
    </citation>
    <scope>NUCLEOTIDE SEQUENCE</scope>
    <source>
        <strain evidence="2">BR149</strain>
    </source>
</reference>
<evidence type="ECO:0000313" key="2">
    <source>
        <dbReference type="EMBL" id="NIZ68748.1"/>
    </source>
</evidence>
<sequence length="181" mass="21209">MNHKARYLFLIFLLPMFLFAQASDNESSDPPRAFDNLSLGMSYDALLDALAESSYFIYRGRPDVSMLDPLDRTTIEVRGAGFVYRGFFTFYEDQLYSMSIVLHEARLDYFTLWRTLQERYGDPQAINPKHSVWENETTRLSLEQPATLKYLDKTTFNKLLDRSNTDKSALDRSRDRFLEQL</sequence>
<name>A0A968GDX2_9SPIO</name>
<evidence type="ECO:0000256" key="1">
    <source>
        <dbReference type="SAM" id="SignalP"/>
    </source>
</evidence>
<feature type="chain" id="PRO_5037951747" evidence="1">
    <location>
        <begin position="23"/>
        <end position="181"/>
    </location>
</feature>